<name>A0AAD5X0D0_9FUNG</name>
<reference evidence="2" key="1">
    <citation type="submission" date="2020-05" db="EMBL/GenBank/DDBJ databases">
        <title>Phylogenomic resolution of chytrid fungi.</title>
        <authorList>
            <person name="Stajich J.E."/>
            <person name="Amses K."/>
            <person name="Simmons R."/>
            <person name="Seto K."/>
            <person name="Myers J."/>
            <person name="Bonds A."/>
            <person name="Quandt C.A."/>
            <person name="Barry K."/>
            <person name="Liu P."/>
            <person name="Grigoriev I."/>
            <person name="Longcore J.E."/>
            <person name="James T.Y."/>
        </authorList>
    </citation>
    <scope>NUCLEOTIDE SEQUENCE</scope>
    <source>
        <strain evidence="2">JEL0318</strain>
    </source>
</reference>
<evidence type="ECO:0000313" key="3">
    <source>
        <dbReference type="Proteomes" id="UP001212841"/>
    </source>
</evidence>
<dbReference type="Gene3D" id="3.60.130.30">
    <property type="match status" value="1"/>
</dbReference>
<feature type="compositionally biased region" description="Basic residues" evidence="1">
    <location>
        <begin position="383"/>
        <end position="392"/>
    </location>
</feature>
<organism evidence="2 3">
    <name type="scientific">Rhizophlyctis rosea</name>
    <dbReference type="NCBI Taxonomy" id="64517"/>
    <lineage>
        <taxon>Eukaryota</taxon>
        <taxon>Fungi</taxon>
        <taxon>Fungi incertae sedis</taxon>
        <taxon>Chytridiomycota</taxon>
        <taxon>Chytridiomycota incertae sedis</taxon>
        <taxon>Chytridiomycetes</taxon>
        <taxon>Rhizophlyctidales</taxon>
        <taxon>Rhizophlyctidaceae</taxon>
        <taxon>Rhizophlyctis</taxon>
    </lineage>
</organism>
<feature type="compositionally biased region" description="Basic and acidic residues" evidence="1">
    <location>
        <begin position="211"/>
        <end position="221"/>
    </location>
</feature>
<feature type="region of interest" description="Disordered" evidence="1">
    <location>
        <begin position="189"/>
        <end position="221"/>
    </location>
</feature>
<keyword evidence="3" id="KW-1185">Reference proteome</keyword>
<evidence type="ECO:0000313" key="2">
    <source>
        <dbReference type="EMBL" id="KAJ3048356.1"/>
    </source>
</evidence>
<protein>
    <submittedName>
        <fullName evidence="2">Uncharacterized protein</fullName>
    </submittedName>
</protein>
<feature type="compositionally biased region" description="Basic and acidic residues" evidence="1">
    <location>
        <begin position="356"/>
        <end position="374"/>
    </location>
</feature>
<accession>A0AAD5X0D0</accession>
<dbReference type="Proteomes" id="UP001212841">
    <property type="component" value="Unassembled WGS sequence"/>
</dbReference>
<sequence length="817" mass="94002">MGATGYFARRILAAKMVRRVLFNRRFIIQSKSSKTTSTATSAVDLLNHLSLATSAASSFDNPSTPMSPANDDGNPELELDGGIRSFFVDQAAMYLIRFPGRRFNVWMIPQLKLAVDEYKWKVKEIEREARERVGNPKWKPPAKILEHIGSDRISSRHKEEEWYPEMIRQEQDQKRRRATMKAKEEGGEVINGGYKEDDDDDVWSRKSGAVSDKRPKFDRADEERDGIHKWLHQEDDRRQANADMGIKPNTYFTISMDSFNIEFRKRMAQEHNDPMDLIYENAALENQNDSETRTLRYDFEDYRQDPRNRKRMDQGLPGAQEDDICIVCADIEAKHTCAEIPLPGYHEPESGGGQSHKTDFESHQRSESSSELKRNALPPPATKKAKCRRKHNKSDAHVQELGKQPWAKVVRGKVFQNHNETWTKTHAEKFAKLLQLRNLDDGASFSRLQKDAQEEFDVYETERLENGTLPDEADNTLPSSVKLYMDVVGGKWWHVARQTMRRQAATVPVADKREGESPFYTDVNSTSGKQPLGQDECIVTWNEKAIREGKYQFHKMSNDTLCISCQTPDGQMFTQVLRPNIQMKAAGMETLNCAINWLFDRGYVKFEVEGLRGDFLNAHLCTWIKQVHVKNQPYTIKPAIRVFQDVTQDIFFVVRDLLKTHFPSEFRMLCRLQTVLEEKTGMRFMGGPLPCAAVNLNIQAARHCDCSDHPLGLCAVVCWGGYRGAHLVLENVAAIIEFGCFSIVFFRSNICIHGNTRFIKAQNDWFDGGRRSMVLFTCKRLLQWWENVEGFRLCVKDFYGPEVYGPRKPPKWIDARK</sequence>
<dbReference type="EMBL" id="JADGJD010000806">
    <property type="protein sequence ID" value="KAJ3048356.1"/>
    <property type="molecule type" value="Genomic_DNA"/>
</dbReference>
<evidence type="ECO:0000256" key="1">
    <source>
        <dbReference type="SAM" id="MobiDB-lite"/>
    </source>
</evidence>
<gene>
    <name evidence="2" type="ORF">HK097_010644</name>
</gene>
<comment type="caution">
    <text evidence="2">The sequence shown here is derived from an EMBL/GenBank/DDBJ whole genome shotgun (WGS) entry which is preliminary data.</text>
</comment>
<proteinExistence type="predicted"/>
<feature type="region of interest" description="Disordered" evidence="1">
    <location>
        <begin position="342"/>
        <end position="403"/>
    </location>
</feature>
<dbReference type="AlphaFoldDB" id="A0AAD5X0D0"/>